<evidence type="ECO:0000256" key="1">
    <source>
        <dbReference type="SAM" id="SignalP"/>
    </source>
</evidence>
<reference evidence="3 4" key="1">
    <citation type="submission" date="2018-05" db="EMBL/GenBank/DDBJ databases">
        <title>Genome sequencing of Flavobacterium sp. HYN0056.</title>
        <authorList>
            <person name="Yi H."/>
            <person name="Baek C."/>
        </authorList>
    </citation>
    <scope>NUCLEOTIDE SEQUENCE [LARGE SCALE GENOMIC DNA]</scope>
    <source>
        <strain evidence="3 4">HYN0056</strain>
    </source>
</reference>
<dbReference type="RefSeq" id="WP_109193937.1">
    <property type="nucleotide sequence ID" value="NZ_CP029255.1"/>
</dbReference>
<evidence type="ECO:0000313" key="3">
    <source>
        <dbReference type="EMBL" id="AWK06523.1"/>
    </source>
</evidence>
<evidence type="ECO:0000259" key="2">
    <source>
        <dbReference type="Pfam" id="PF07550"/>
    </source>
</evidence>
<dbReference type="InterPro" id="IPR011432">
    <property type="entry name" value="Shr-like_HID"/>
</dbReference>
<proteinExistence type="predicted"/>
<sequence>MKNNTIKKTGLKTIFALSLALAGFNAQAQSQTADITKQGSTQLGQVGNGTAGSQGSVRVIDNKGTIKFLQVKNGITQITNSAPDGGITTTWQLGGTLTDDTYIDATNKVFALDGIKLVPNTLLPSTNAADGSKHGTAAVPATTSGYTFLVRDEATGETLKMAPSQLVISGGDTPPVNNPGDPITITDPTLPTKITKVWVYRNGAKLLGDVDYTLAAGTLTINGSNLNEPNDYTLLPNDKIEVQWVN</sequence>
<gene>
    <name evidence="3" type="ORF">HYN56_20760</name>
</gene>
<dbReference type="Proteomes" id="UP000245250">
    <property type="component" value="Chromosome"/>
</dbReference>
<feature type="domain" description="Heme-binding protein Shr-like Hb-interacting" evidence="2">
    <location>
        <begin position="177"/>
        <end position="234"/>
    </location>
</feature>
<keyword evidence="1" id="KW-0732">Signal</keyword>
<dbReference type="AlphaFoldDB" id="A0A2S1YR67"/>
<organism evidence="3 4">
    <name type="scientific">Flavobacterium crocinum</name>
    <dbReference type="NCBI Taxonomy" id="2183896"/>
    <lineage>
        <taxon>Bacteria</taxon>
        <taxon>Pseudomonadati</taxon>
        <taxon>Bacteroidota</taxon>
        <taxon>Flavobacteriia</taxon>
        <taxon>Flavobacteriales</taxon>
        <taxon>Flavobacteriaceae</taxon>
        <taxon>Flavobacterium</taxon>
    </lineage>
</organism>
<accession>A0A2S1YR67</accession>
<dbReference type="Pfam" id="PF07550">
    <property type="entry name" value="Shr-like_HID"/>
    <property type="match status" value="1"/>
</dbReference>
<keyword evidence="4" id="KW-1185">Reference proteome</keyword>
<protein>
    <recommendedName>
        <fullName evidence="2">Heme-binding protein Shr-like Hb-interacting domain-containing protein</fullName>
    </recommendedName>
</protein>
<dbReference type="OrthoDB" id="1191352at2"/>
<dbReference type="EMBL" id="CP029255">
    <property type="protein sequence ID" value="AWK06523.1"/>
    <property type="molecule type" value="Genomic_DNA"/>
</dbReference>
<feature type="chain" id="PRO_5015589599" description="Heme-binding protein Shr-like Hb-interacting domain-containing protein" evidence="1">
    <location>
        <begin position="29"/>
        <end position="246"/>
    </location>
</feature>
<evidence type="ECO:0000313" key="4">
    <source>
        <dbReference type="Proteomes" id="UP000245250"/>
    </source>
</evidence>
<dbReference type="KEGG" id="fcr:HYN56_20760"/>
<feature type="signal peptide" evidence="1">
    <location>
        <begin position="1"/>
        <end position="28"/>
    </location>
</feature>
<name>A0A2S1YR67_9FLAO</name>